<evidence type="ECO:0000259" key="1">
    <source>
        <dbReference type="Pfam" id="PF12728"/>
    </source>
</evidence>
<dbReference type="Pfam" id="PF12728">
    <property type="entry name" value="HTH_17"/>
    <property type="match status" value="1"/>
</dbReference>
<feature type="domain" description="Helix-turn-helix" evidence="1">
    <location>
        <begin position="4"/>
        <end position="55"/>
    </location>
</feature>
<dbReference type="InterPro" id="IPR009061">
    <property type="entry name" value="DNA-bd_dom_put_sf"/>
</dbReference>
<proteinExistence type="predicted"/>
<dbReference type="InterPro" id="IPR041657">
    <property type="entry name" value="HTH_17"/>
</dbReference>
<gene>
    <name evidence="2" type="ORF">GV64_05410</name>
</gene>
<dbReference type="STRING" id="305900.GV64_05410"/>
<dbReference type="AlphaFoldDB" id="A0A081K7X6"/>
<organism evidence="2 3">
    <name type="scientific">Endozoicomonas elysicola</name>
    <dbReference type="NCBI Taxonomy" id="305900"/>
    <lineage>
        <taxon>Bacteria</taxon>
        <taxon>Pseudomonadati</taxon>
        <taxon>Pseudomonadota</taxon>
        <taxon>Gammaproteobacteria</taxon>
        <taxon>Oceanospirillales</taxon>
        <taxon>Endozoicomonadaceae</taxon>
        <taxon>Endozoicomonas</taxon>
    </lineage>
</organism>
<evidence type="ECO:0000313" key="3">
    <source>
        <dbReference type="Proteomes" id="UP000027997"/>
    </source>
</evidence>
<dbReference type="SUPFAM" id="SSF46955">
    <property type="entry name" value="Putative DNA-binding domain"/>
    <property type="match status" value="1"/>
</dbReference>
<dbReference type="EMBL" id="JOJP01000001">
    <property type="protein sequence ID" value="KEI70252.1"/>
    <property type="molecule type" value="Genomic_DNA"/>
</dbReference>
<name>A0A081K7X6_9GAMM</name>
<dbReference type="eggNOG" id="ENOG5033D8X">
    <property type="taxonomic scope" value="Bacteria"/>
</dbReference>
<keyword evidence="3" id="KW-1185">Reference proteome</keyword>
<evidence type="ECO:0000313" key="2">
    <source>
        <dbReference type="EMBL" id="KEI70252.1"/>
    </source>
</evidence>
<accession>A0A081K7X6</accession>
<dbReference type="Proteomes" id="UP000027997">
    <property type="component" value="Unassembled WGS sequence"/>
</dbReference>
<sequence length="61" mass="7228">MDDLLTPEQASKMLMVTEGTLAVWRSTGRYELKYVKVGRWVRYRYGDLLDFLNRRTLTQVS</sequence>
<reference evidence="2 3" key="1">
    <citation type="submission" date="2014-06" db="EMBL/GenBank/DDBJ databases">
        <title>Whole Genome Sequences of Three Symbiotic Endozoicomonas Bacteria.</title>
        <authorList>
            <person name="Neave M.J."/>
            <person name="Apprill A."/>
            <person name="Voolstra C.R."/>
        </authorList>
    </citation>
    <scope>NUCLEOTIDE SEQUENCE [LARGE SCALE GENOMIC DNA]</scope>
    <source>
        <strain evidence="2 3">DSM 22380</strain>
    </source>
</reference>
<protein>
    <recommendedName>
        <fullName evidence="1">Helix-turn-helix domain-containing protein</fullName>
    </recommendedName>
</protein>
<comment type="caution">
    <text evidence="2">The sequence shown here is derived from an EMBL/GenBank/DDBJ whole genome shotgun (WGS) entry which is preliminary data.</text>
</comment>